<organism evidence="1 2">
    <name type="scientific">Candidatus Sulfomarinibacter kjeldsenii</name>
    <dbReference type="NCBI Taxonomy" id="2885994"/>
    <lineage>
        <taxon>Bacteria</taxon>
        <taxon>Pseudomonadati</taxon>
        <taxon>Acidobacteriota</taxon>
        <taxon>Thermoanaerobaculia</taxon>
        <taxon>Thermoanaerobaculales</taxon>
        <taxon>Candidatus Sulfomarinibacteraceae</taxon>
        <taxon>Candidatus Sulfomarinibacter</taxon>
    </lineage>
</organism>
<evidence type="ECO:0000313" key="1">
    <source>
        <dbReference type="EMBL" id="MBD3870806.1"/>
    </source>
</evidence>
<dbReference type="EMBL" id="JACXWA010000091">
    <property type="protein sequence ID" value="MBD3870806.1"/>
    <property type="molecule type" value="Genomic_DNA"/>
</dbReference>
<gene>
    <name evidence="1" type="ORF">IFJ97_05535</name>
</gene>
<dbReference type="AlphaFoldDB" id="A0A8J6Y0T8"/>
<protein>
    <submittedName>
        <fullName evidence="1">Uncharacterized protein</fullName>
    </submittedName>
</protein>
<evidence type="ECO:0000313" key="2">
    <source>
        <dbReference type="Proteomes" id="UP000598633"/>
    </source>
</evidence>
<dbReference type="Proteomes" id="UP000598633">
    <property type="component" value="Unassembled WGS sequence"/>
</dbReference>
<name>A0A8J6Y0T8_9BACT</name>
<comment type="caution">
    <text evidence="1">The sequence shown here is derived from an EMBL/GenBank/DDBJ whole genome shotgun (WGS) entry which is preliminary data.</text>
</comment>
<accession>A0A8J6Y0T8</accession>
<sequence>MANANSLRLDLDMVEALGRRLQPDAMIVQEDRNLVMASGGMLDLDSHDGLDAAYLAIAEHRPLPLGRYLLLRSRGEEAYWTYQAVVHDLESNPTCRAGNVRRSLTSILKDSVKRGMTSLTVEPLGVWRKRGLTLEEMVEAIEASIFEVGVSLSSPLRLTLLLENMDLVEEVSHLFRSRLLCKASRSFRTVDGDAALVEVRKRGFRLHCRFVPGSLSGYAITCVGGPS</sequence>
<proteinExistence type="predicted"/>
<reference evidence="1 2" key="1">
    <citation type="submission" date="2020-08" db="EMBL/GenBank/DDBJ databases">
        <title>Acidobacteriota in marine sediments use diverse sulfur dissimilation pathways.</title>
        <authorList>
            <person name="Wasmund K."/>
        </authorList>
    </citation>
    <scope>NUCLEOTIDE SEQUENCE [LARGE SCALE GENOMIC DNA]</scope>
    <source>
        <strain evidence="1">MAG AM3-A</strain>
    </source>
</reference>